<dbReference type="AlphaFoldDB" id="A0A1U7LML3"/>
<dbReference type="GO" id="GO:0016618">
    <property type="term" value="F:hydroxypyruvate reductase [NAD(P)H] activity"/>
    <property type="evidence" value="ECO:0007669"/>
    <property type="project" value="TreeGrafter"/>
</dbReference>
<dbReference type="PROSITE" id="PS00065">
    <property type="entry name" value="D_2_HYDROXYACID_DH_1"/>
    <property type="match status" value="1"/>
</dbReference>
<dbReference type="Pfam" id="PF00389">
    <property type="entry name" value="2-Hacid_dh"/>
    <property type="match status" value="1"/>
</dbReference>
<dbReference type="PROSITE" id="PS00671">
    <property type="entry name" value="D_2_HYDROXYACID_DH_3"/>
    <property type="match status" value="1"/>
</dbReference>
<dbReference type="OMA" id="HMGTETC"/>
<dbReference type="GO" id="GO:0005829">
    <property type="term" value="C:cytosol"/>
    <property type="evidence" value="ECO:0007669"/>
    <property type="project" value="TreeGrafter"/>
</dbReference>
<dbReference type="SUPFAM" id="SSF51735">
    <property type="entry name" value="NAD(P)-binding Rossmann-fold domains"/>
    <property type="match status" value="1"/>
</dbReference>
<dbReference type="GO" id="GO:0030267">
    <property type="term" value="F:glyoxylate reductase (NADPH) activity"/>
    <property type="evidence" value="ECO:0007669"/>
    <property type="project" value="TreeGrafter"/>
</dbReference>
<dbReference type="Proteomes" id="UP000186594">
    <property type="component" value="Unassembled WGS sequence"/>
</dbReference>
<dbReference type="GO" id="GO:0051287">
    <property type="term" value="F:NAD binding"/>
    <property type="evidence" value="ECO:0007669"/>
    <property type="project" value="InterPro"/>
</dbReference>
<dbReference type="PANTHER" id="PTHR10996">
    <property type="entry name" value="2-HYDROXYACID DEHYDROGENASE-RELATED"/>
    <property type="match status" value="1"/>
</dbReference>
<dbReference type="Pfam" id="PF02826">
    <property type="entry name" value="2-Hacid_dh_C"/>
    <property type="match status" value="1"/>
</dbReference>
<comment type="caution">
    <text evidence="7">The sequence shown here is derived from an EMBL/GenBank/DDBJ whole genome shotgun (WGS) entry which is preliminary data.</text>
</comment>
<dbReference type="InterPro" id="IPR006139">
    <property type="entry name" value="D-isomer_2_OHA_DH_cat_dom"/>
</dbReference>
<feature type="domain" description="D-isomer specific 2-hydroxyacid dehydrogenase NAD-binding" evidence="6">
    <location>
        <begin position="120"/>
        <end position="296"/>
    </location>
</feature>
<dbReference type="InterPro" id="IPR036291">
    <property type="entry name" value="NAD(P)-bd_dom_sf"/>
</dbReference>
<reference evidence="7 8" key="1">
    <citation type="submission" date="2016-04" db="EMBL/GenBank/DDBJ databases">
        <title>Evolutionary innovation and constraint leading to complex multicellularity in the Ascomycota.</title>
        <authorList>
            <person name="Cisse O."/>
            <person name="Nguyen A."/>
            <person name="Hewitt D.A."/>
            <person name="Jedd G."/>
            <person name="Stajich J.E."/>
        </authorList>
    </citation>
    <scope>NUCLEOTIDE SEQUENCE [LARGE SCALE GENOMIC DNA]</scope>
    <source>
        <strain evidence="7 8">DAH-3</strain>
    </source>
</reference>
<dbReference type="SUPFAM" id="SSF52283">
    <property type="entry name" value="Formate/glycerate dehydrogenase catalytic domain-like"/>
    <property type="match status" value="1"/>
</dbReference>
<evidence type="ECO:0000313" key="7">
    <source>
        <dbReference type="EMBL" id="OLL23887.1"/>
    </source>
</evidence>
<organism evidence="7 8">
    <name type="scientific">Neolecta irregularis (strain DAH-3)</name>
    <dbReference type="NCBI Taxonomy" id="1198029"/>
    <lineage>
        <taxon>Eukaryota</taxon>
        <taxon>Fungi</taxon>
        <taxon>Dikarya</taxon>
        <taxon>Ascomycota</taxon>
        <taxon>Taphrinomycotina</taxon>
        <taxon>Neolectales</taxon>
        <taxon>Neolectaceae</taxon>
        <taxon>Neolecta</taxon>
    </lineage>
</organism>
<dbReference type="InterPro" id="IPR029753">
    <property type="entry name" value="D-isomer_DH_CS"/>
</dbReference>
<evidence type="ECO:0000256" key="1">
    <source>
        <dbReference type="ARBA" id="ARBA00005854"/>
    </source>
</evidence>
<evidence type="ECO:0000259" key="5">
    <source>
        <dbReference type="Pfam" id="PF00389"/>
    </source>
</evidence>
<dbReference type="InterPro" id="IPR050223">
    <property type="entry name" value="D-isomer_2-hydroxyacid_DH"/>
</dbReference>
<dbReference type="FunFam" id="3.40.50.720:FF:000203">
    <property type="entry name" value="D-3-phosphoglycerate dehydrogenase (SerA)"/>
    <property type="match status" value="1"/>
</dbReference>
<keyword evidence="3" id="KW-0520">NAD</keyword>
<evidence type="ECO:0000256" key="2">
    <source>
        <dbReference type="ARBA" id="ARBA00023002"/>
    </source>
</evidence>
<proteinExistence type="inferred from homology"/>
<dbReference type="CDD" id="cd12168">
    <property type="entry name" value="Mand_dh_like"/>
    <property type="match status" value="1"/>
</dbReference>
<keyword evidence="8" id="KW-1185">Reference proteome</keyword>
<dbReference type="STRING" id="1198029.A0A1U7LML3"/>
<dbReference type="InterPro" id="IPR029752">
    <property type="entry name" value="D-isomer_DH_CS1"/>
</dbReference>
<dbReference type="InterPro" id="IPR006140">
    <property type="entry name" value="D-isomer_DH_NAD-bd"/>
</dbReference>
<sequence length="343" mass="38373">MPRPQILLVEEFYFAKKEWDDLACIADILVCDSPNRESFIQDCASKYNNITCIYSSWRSAEITGVIDEELISKMPRSLRFIAHNGAGYDQIDVSACSKAGIMVSHTPGAVSRATADTAIFLILGCLRNFPQGEYNLRKGSWRSETSVEIGNDPNGKTLGILGMGGIGRSLAERARIFGMNVIYHNRQKISWTNNARPLAEYVSFEKLLAKSDVLSLNLPLNSNTRHIISSLEISKMKRGGIIVNTARGGVLDTVALIEALESGHLKSIGLDVFEEEPHIPRQLVENPRVLLLPHMGTYTIEAQYDMEKLVIENLERAVEQARLITVVPEQKGQQEHIMTKRRY</sequence>
<name>A0A1U7LML3_NEOID</name>
<protein>
    <submittedName>
        <fullName evidence="7">Putative 2-hydroxyacid dehydrogenase UNK4.10</fullName>
    </submittedName>
</protein>
<dbReference type="OrthoDB" id="9991913at2759"/>
<accession>A0A1U7LML3</accession>
<gene>
    <name evidence="7" type="ORF">NEOLI_004188</name>
</gene>
<evidence type="ECO:0000259" key="6">
    <source>
        <dbReference type="Pfam" id="PF02826"/>
    </source>
</evidence>
<evidence type="ECO:0000256" key="3">
    <source>
        <dbReference type="ARBA" id="ARBA00023027"/>
    </source>
</evidence>
<evidence type="ECO:0000256" key="4">
    <source>
        <dbReference type="RuleBase" id="RU003719"/>
    </source>
</evidence>
<evidence type="ECO:0000313" key="8">
    <source>
        <dbReference type="Proteomes" id="UP000186594"/>
    </source>
</evidence>
<comment type="similarity">
    <text evidence="1 4">Belongs to the D-isomer specific 2-hydroxyacid dehydrogenase family.</text>
</comment>
<dbReference type="PANTHER" id="PTHR10996:SF257">
    <property type="entry name" value="GLYOXYLATE REDUCTASE 1"/>
    <property type="match status" value="1"/>
</dbReference>
<dbReference type="PROSITE" id="PS00670">
    <property type="entry name" value="D_2_HYDROXYACID_DH_2"/>
    <property type="match status" value="1"/>
</dbReference>
<feature type="domain" description="D-isomer specific 2-hydroxyacid dehydrogenase catalytic" evidence="5">
    <location>
        <begin position="39"/>
        <end position="327"/>
    </location>
</feature>
<dbReference type="EMBL" id="LXFE01001130">
    <property type="protein sequence ID" value="OLL23887.1"/>
    <property type="molecule type" value="Genomic_DNA"/>
</dbReference>
<dbReference type="Gene3D" id="3.40.50.720">
    <property type="entry name" value="NAD(P)-binding Rossmann-like Domain"/>
    <property type="match status" value="2"/>
</dbReference>
<keyword evidence="2 4" id="KW-0560">Oxidoreductase</keyword>